<dbReference type="PANTHER" id="PTHR48011">
    <property type="entry name" value="CCR4-NOT TRANSCRIPTIONAL COMPLEX SUBUNIT CAF120-RELATED"/>
    <property type="match status" value="1"/>
</dbReference>
<evidence type="ECO:0000313" key="3">
    <source>
        <dbReference type="Proteomes" id="UP000030689"/>
    </source>
</evidence>
<dbReference type="Gene3D" id="1.10.510.10">
    <property type="entry name" value="Transferase(Phosphotransferase) domain 1"/>
    <property type="match status" value="1"/>
</dbReference>
<dbReference type="GO" id="GO:0007165">
    <property type="term" value="P:signal transduction"/>
    <property type="evidence" value="ECO:0007669"/>
    <property type="project" value="TreeGrafter"/>
</dbReference>
<dbReference type="SUPFAM" id="SSF56112">
    <property type="entry name" value="Protein kinase-like (PK-like)"/>
    <property type="match status" value="1"/>
</dbReference>
<dbReference type="GO" id="GO:0004672">
    <property type="term" value="F:protein kinase activity"/>
    <property type="evidence" value="ECO:0007669"/>
    <property type="project" value="InterPro"/>
</dbReference>
<dbReference type="Proteomes" id="UP000030689">
    <property type="component" value="Unassembled WGS sequence"/>
</dbReference>
<dbReference type="InterPro" id="IPR011009">
    <property type="entry name" value="Kinase-like_dom_sf"/>
</dbReference>
<reference evidence="2 3" key="1">
    <citation type="journal article" date="2013" name="Front. Plant Sci.">
        <title>The Reference Genome of the Halophytic Plant Eutrema salsugineum.</title>
        <authorList>
            <person name="Yang R."/>
            <person name="Jarvis D.E."/>
            <person name="Chen H."/>
            <person name="Beilstein M.A."/>
            <person name="Grimwood J."/>
            <person name="Jenkins J."/>
            <person name="Shu S."/>
            <person name="Prochnik S."/>
            <person name="Xin M."/>
            <person name="Ma C."/>
            <person name="Schmutz J."/>
            <person name="Wing R.A."/>
            <person name="Mitchell-Olds T."/>
            <person name="Schumaker K.S."/>
            <person name="Wang X."/>
        </authorList>
    </citation>
    <scope>NUCLEOTIDE SEQUENCE [LARGE SCALE GENOMIC DNA]</scope>
</reference>
<dbReference type="eggNOG" id="KOG0198">
    <property type="taxonomic scope" value="Eukaryota"/>
</dbReference>
<evidence type="ECO:0000313" key="2">
    <source>
        <dbReference type="EMBL" id="ESQ51198.1"/>
    </source>
</evidence>
<feature type="non-terminal residue" evidence="2">
    <location>
        <position position="1"/>
    </location>
</feature>
<dbReference type="Gramene" id="ESQ51198">
    <property type="protein sequence ID" value="ESQ51198"/>
    <property type="gene ID" value="EUTSA_v10017958mg"/>
</dbReference>
<dbReference type="InterPro" id="IPR008271">
    <property type="entry name" value="Ser/Thr_kinase_AS"/>
</dbReference>
<dbReference type="PROSITE" id="PS50011">
    <property type="entry name" value="PROTEIN_KINASE_DOM"/>
    <property type="match status" value="1"/>
</dbReference>
<dbReference type="KEGG" id="eus:EUTSA_v10017958mg"/>
<dbReference type="PANTHER" id="PTHR48011:SF52">
    <property type="entry name" value="PROTEIN KINASE FAMILY PROTEIN-RELATED"/>
    <property type="match status" value="1"/>
</dbReference>
<dbReference type="GO" id="GO:0005524">
    <property type="term" value="F:ATP binding"/>
    <property type="evidence" value="ECO:0007669"/>
    <property type="project" value="InterPro"/>
</dbReference>
<accession>V4MF97</accession>
<dbReference type="Pfam" id="PF00069">
    <property type="entry name" value="Pkinase"/>
    <property type="match status" value="1"/>
</dbReference>
<dbReference type="InterPro" id="IPR000719">
    <property type="entry name" value="Prot_kinase_dom"/>
</dbReference>
<dbReference type="InterPro" id="IPR052751">
    <property type="entry name" value="Plant_MAPKKK"/>
</dbReference>
<protein>
    <recommendedName>
        <fullName evidence="1">Protein kinase domain-containing protein</fullName>
    </recommendedName>
</protein>
<dbReference type="AlphaFoldDB" id="V4MF97"/>
<feature type="domain" description="Protein kinase" evidence="1">
    <location>
        <begin position="1"/>
        <end position="96"/>
    </location>
</feature>
<keyword evidence="3" id="KW-1185">Reference proteome</keyword>
<evidence type="ECO:0000259" key="1">
    <source>
        <dbReference type="PROSITE" id="PS50011"/>
    </source>
</evidence>
<dbReference type="PROSITE" id="PS00108">
    <property type="entry name" value="PROTEIN_KINASE_ST"/>
    <property type="match status" value="1"/>
</dbReference>
<organism evidence="2 3">
    <name type="scientific">Eutrema salsugineum</name>
    <name type="common">Saltwater cress</name>
    <name type="synonym">Sisymbrium salsugineum</name>
    <dbReference type="NCBI Taxonomy" id="72664"/>
    <lineage>
        <taxon>Eukaryota</taxon>
        <taxon>Viridiplantae</taxon>
        <taxon>Streptophyta</taxon>
        <taxon>Embryophyta</taxon>
        <taxon>Tracheophyta</taxon>
        <taxon>Spermatophyta</taxon>
        <taxon>Magnoliopsida</taxon>
        <taxon>eudicotyledons</taxon>
        <taxon>Gunneridae</taxon>
        <taxon>Pentapetalae</taxon>
        <taxon>rosids</taxon>
        <taxon>malvids</taxon>
        <taxon>Brassicales</taxon>
        <taxon>Brassicaceae</taxon>
        <taxon>Eutremeae</taxon>
        <taxon>Eutrema</taxon>
    </lineage>
</organism>
<gene>
    <name evidence="2" type="ORF">EUTSA_v10017958mg</name>
</gene>
<dbReference type="EMBL" id="KI517385">
    <property type="protein sequence ID" value="ESQ51198.1"/>
    <property type="molecule type" value="Genomic_DNA"/>
</dbReference>
<sequence>RMILQGLEARHAKGYVHCDLKPGNIILFHSTTFGEPFDLKLADFALPCGFMFPGTPHYMPPESLGPNGLIDPALDIWSLGCVVYEMFGGEPEQKLF</sequence>
<proteinExistence type="predicted"/>
<name>V4MF97_EUTSA</name>